<dbReference type="InterPro" id="IPR011008">
    <property type="entry name" value="Dimeric_a/b-barrel"/>
</dbReference>
<keyword evidence="6" id="KW-1185">Reference proteome</keyword>
<evidence type="ECO:0000256" key="1">
    <source>
        <dbReference type="ARBA" id="ARBA00023015"/>
    </source>
</evidence>
<dbReference type="SMART" id="SM00344">
    <property type="entry name" value="HTH_ASNC"/>
    <property type="match status" value="1"/>
</dbReference>
<keyword evidence="2 5" id="KW-0238">DNA-binding</keyword>
<evidence type="ECO:0000256" key="2">
    <source>
        <dbReference type="ARBA" id="ARBA00023125"/>
    </source>
</evidence>
<dbReference type="OrthoDB" id="7847328at2"/>
<dbReference type="InterPro" id="IPR036390">
    <property type="entry name" value="WH_DNA-bd_sf"/>
</dbReference>
<accession>A0A2P2EAB5</accession>
<dbReference type="PANTHER" id="PTHR30154">
    <property type="entry name" value="LEUCINE-RESPONSIVE REGULATORY PROTEIN"/>
    <property type="match status" value="1"/>
</dbReference>
<protein>
    <submittedName>
        <fullName evidence="5">DNA-binding transcriptional activator DecR</fullName>
    </submittedName>
</protein>
<dbReference type="InterPro" id="IPR036388">
    <property type="entry name" value="WH-like_DNA-bd_sf"/>
</dbReference>
<sequence>MKPSDQKIDEADIKLLSILQTDAAVSLEELATRTAMSANTAWRRIRRMEEAGIIAKRVALIDPETVGLGMTVFVAIKTSDHSDEWLENFARSVSSIPEVVEFYRMSGDTDYLLKLLVASIADYDRVYKKLIRSAKLSDVSSSFAMETIKFTTAVPLRI</sequence>
<feature type="domain" description="HTH asnC-type" evidence="4">
    <location>
        <begin position="8"/>
        <end position="69"/>
    </location>
</feature>
<dbReference type="InterPro" id="IPR019888">
    <property type="entry name" value="Tscrpt_reg_AsnC-like"/>
</dbReference>
<dbReference type="GO" id="GO:0006355">
    <property type="term" value="P:regulation of DNA-templated transcription"/>
    <property type="evidence" value="ECO:0007669"/>
    <property type="project" value="UniProtKB-ARBA"/>
</dbReference>
<dbReference type="Pfam" id="PF13412">
    <property type="entry name" value="HTH_24"/>
    <property type="match status" value="1"/>
</dbReference>
<dbReference type="GO" id="GO:0043565">
    <property type="term" value="F:sequence-specific DNA binding"/>
    <property type="evidence" value="ECO:0007669"/>
    <property type="project" value="InterPro"/>
</dbReference>
<dbReference type="PROSITE" id="PS00519">
    <property type="entry name" value="HTH_ASNC_1"/>
    <property type="match status" value="1"/>
</dbReference>
<dbReference type="GO" id="GO:0043200">
    <property type="term" value="P:response to amino acid"/>
    <property type="evidence" value="ECO:0007669"/>
    <property type="project" value="TreeGrafter"/>
</dbReference>
<proteinExistence type="predicted"/>
<gene>
    <name evidence="5" type="primary">decR_2</name>
    <name evidence="5" type="ORF">PbB2_01688</name>
</gene>
<dbReference type="RefSeq" id="WP_108984865.1">
    <property type="nucleotide sequence ID" value="NZ_BFBR01000004.1"/>
</dbReference>
<evidence type="ECO:0000313" key="6">
    <source>
        <dbReference type="Proteomes" id="UP000245086"/>
    </source>
</evidence>
<dbReference type="PROSITE" id="PS50956">
    <property type="entry name" value="HTH_ASNC_2"/>
    <property type="match status" value="1"/>
</dbReference>
<evidence type="ECO:0000313" key="5">
    <source>
        <dbReference type="EMBL" id="GBF58017.1"/>
    </source>
</evidence>
<reference evidence="5 6" key="1">
    <citation type="journal article" date="2018" name="Genome Announc.">
        <title>Draft Genome Sequence of "Candidatus Phycosocius bacilliformis," an Alphaproteobacterial Ectosymbiont of the Hydrocarbon-Producing Green Alga Botryococcus braunii.</title>
        <authorList>
            <person name="Tanabe Y."/>
            <person name="Yamaguchi H."/>
            <person name="Watanabe M.M."/>
        </authorList>
    </citation>
    <scope>NUCLEOTIDE SEQUENCE [LARGE SCALE GENOMIC DNA]</scope>
    <source>
        <strain evidence="5 6">BOTRYCO-2</strain>
    </source>
</reference>
<dbReference type="Gene3D" id="3.30.70.920">
    <property type="match status" value="1"/>
</dbReference>
<organism evidence="5 6">
    <name type="scientific">Candidatus Phycosocius bacilliformis</name>
    <dbReference type="NCBI Taxonomy" id="1445552"/>
    <lineage>
        <taxon>Bacteria</taxon>
        <taxon>Pseudomonadati</taxon>
        <taxon>Pseudomonadota</taxon>
        <taxon>Alphaproteobacteria</taxon>
        <taxon>Caulobacterales</taxon>
        <taxon>Caulobacterales incertae sedis</taxon>
        <taxon>Candidatus Phycosocius</taxon>
    </lineage>
</organism>
<dbReference type="Proteomes" id="UP000245086">
    <property type="component" value="Unassembled WGS sequence"/>
</dbReference>
<dbReference type="CDD" id="cd00090">
    <property type="entry name" value="HTH_ARSR"/>
    <property type="match status" value="1"/>
</dbReference>
<dbReference type="GO" id="GO:0005829">
    <property type="term" value="C:cytosol"/>
    <property type="evidence" value="ECO:0007669"/>
    <property type="project" value="TreeGrafter"/>
</dbReference>
<dbReference type="AlphaFoldDB" id="A0A2P2EAB5"/>
<dbReference type="SUPFAM" id="SSF54909">
    <property type="entry name" value="Dimeric alpha+beta barrel"/>
    <property type="match status" value="1"/>
</dbReference>
<name>A0A2P2EAB5_9PROT</name>
<keyword evidence="1" id="KW-0805">Transcription regulation</keyword>
<keyword evidence="3" id="KW-0804">Transcription</keyword>
<dbReference type="InterPro" id="IPR011991">
    <property type="entry name" value="ArsR-like_HTH"/>
</dbReference>
<dbReference type="InterPro" id="IPR000485">
    <property type="entry name" value="AsnC-type_HTH_dom"/>
</dbReference>
<dbReference type="Gene3D" id="1.10.10.10">
    <property type="entry name" value="Winged helix-like DNA-binding domain superfamily/Winged helix DNA-binding domain"/>
    <property type="match status" value="1"/>
</dbReference>
<dbReference type="EMBL" id="BFBR01000004">
    <property type="protein sequence ID" value="GBF58017.1"/>
    <property type="molecule type" value="Genomic_DNA"/>
</dbReference>
<dbReference type="PRINTS" id="PR00033">
    <property type="entry name" value="HTHASNC"/>
</dbReference>
<dbReference type="InterPro" id="IPR019887">
    <property type="entry name" value="Tscrpt_reg_AsnC/Lrp_C"/>
</dbReference>
<dbReference type="InterPro" id="IPR019885">
    <property type="entry name" value="Tscrpt_reg_HTH_AsnC-type_CS"/>
</dbReference>
<comment type="caution">
    <text evidence="5">The sequence shown here is derived from an EMBL/GenBank/DDBJ whole genome shotgun (WGS) entry which is preliminary data.</text>
</comment>
<evidence type="ECO:0000259" key="4">
    <source>
        <dbReference type="PROSITE" id="PS50956"/>
    </source>
</evidence>
<dbReference type="Pfam" id="PF01037">
    <property type="entry name" value="AsnC_trans_reg"/>
    <property type="match status" value="1"/>
</dbReference>
<dbReference type="PANTHER" id="PTHR30154:SF17">
    <property type="entry name" value="DNA-BINDING TRANSCRIPTIONAL ACTIVATOR DECR"/>
    <property type="match status" value="1"/>
</dbReference>
<dbReference type="SUPFAM" id="SSF46785">
    <property type="entry name" value="Winged helix' DNA-binding domain"/>
    <property type="match status" value="1"/>
</dbReference>
<evidence type="ECO:0000256" key="3">
    <source>
        <dbReference type="ARBA" id="ARBA00023163"/>
    </source>
</evidence>